<dbReference type="Pfam" id="PF00698">
    <property type="entry name" value="Acyl_transf_1"/>
    <property type="match status" value="1"/>
</dbReference>
<evidence type="ECO:0000256" key="8">
    <source>
        <dbReference type="ARBA" id="ARBA00023268"/>
    </source>
</evidence>
<evidence type="ECO:0000256" key="1">
    <source>
        <dbReference type="ARBA" id="ARBA00001957"/>
    </source>
</evidence>
<dbReference type="SMART" id="SM00823">
    <property type="entry name" value="PKS_PP"/>
    <property type="match status" value="1"/>
</dbReference>
<accession>W5WP22</accession>
<evidence type="ECO:0000256" key="6">
    <source>
        <dbReference type="ARBA" id="ARBA00022737"/>
    </source>
</evidence>
<evidence type="ECO:0000259" key="12">
    <source>
        <dbReference type="PROSITE" id="PS50075"/>
    </source>
</evidence>
<feature type="coiled-coil region" evidence="11">
    <location>
        <begin position="6"/>
        <end position="33"/>
    </location>
</feature>
<dbReference type="SMART" id="SM00826">
    <property type="entry name" value="PKS_DH"/>
    <property type="match status" value="1"/>
</dbReference>
<evidence type="ECO:0000256" key="10">
    <source>
        <dbReference type="PROSITE-ProRule" id="PRU01363"/>
    </source>
</evidence>
<reference evidence="15 16" key="1">
    <citation type="journal article" date="2014" name="BMC Genomics">
        <title>Complete genome sequence of producer of the glycopeptide antibiotic Aculeximycin Kutzneria albida DSM 43870T, a representative of minor genus of Pseudonocardiaceae.</title>
        <authorList>
            <person name="Rebets Y."/>
            <person name="Tokovenko B."/>
            <person name="Lushchyk I."/>
            <person name="Ruckert C."/>
            <person name="Zaburannyi N."/>
            <person name="Bechthold A."/>
            <person name="Kalinowski J."/>
            <person name="Luzhetskyy A."/>
        </authorList>
    </citation>
    <scope>NUCLEOTIDE SEQUENCE [LARGE SCALE GENOMIC DNA]</scope>
    <source>
        <strain evidence="15">DSM 43870</strain>
    </source>
</reference>
<feature type="region of interest" description="N-terminal hotdog fold" evidence="10">
    <location>
        <begin position="897"/>
        <end position="1020"/>
    </location>
</feature>
<dbReference type="Gene3D" id="3.40.366.10">
    <property type="entry name" value="Malonyl-Coenzyme A Acyl Carrier Protein, domain 2"/>
    <property type="match status" value="1"/>
</dbReference>
<dbReference type="Pfam" id="PF00109">
    <property type="entry name" value="ketoacyl-synt"/>
    <property type="match status" value="1"/>
</dbReference>
<keyword evidence="7" id="KW-0045">Antibiotic biosynthesis</keyword>
<dbReference type="Pfam" id="PF16197">
    <property type="entry name" value="KAsynt_C_assoc"/>
    <property type="match status" value="1"/>
</dbReference>
<dbReference type="InterPro" id="IPR020841">
    <property type="entry name" value="PKS_Beta-ketoAc_synthase_dom"/>
</dbReference>
<feature type="region of interest" description="C-terminal hotdog fold" evidence="10">
    <location>
        <begin position="1031"/>
        <end position="1166"/>
    </location>
</feature>
<dbReference type="InterPro" id="IPR036736">
    <property type="entry name" value="ACP-like_sf"/>
</dbReference>
<evidence type="ECO:0000259" key="14">
    <source>
        <dbReference type="PROSITE" id="PS52019"/>
    </source>
</evidence>
<dbReference type="InterPro" id="IPR014031">
    <property type="entry name" value="Ketoacyl_synth_C"/>
</dbReference>
<dbReference type="Pfam" id="PF08659">
    <property type="entry name" value="KR"/>
    <property type="match status" value="1"/>
</dbReference>
<evidence type="ECO:0000256" key="3">
    <source>
        <dbReference type="ARBA" id="ARBA00022450"/>
    </source>
</evidence>
<dbReference type="InterPro" id="IPR057326">
    <property type="entry name" value="KR_dom"/>
</dbReference>
<dbReference type="PATRIC" id="fig|1449976.3.peg.6589"/>
<feature type="active site" description="Proton acceptor; for dehydratase activity" evidence="10">
    <location>
        <position position="929"/>
    </location>
</feature>
<dbReference type="FunFam" id="1.10.1200.10:FF:000007">
    <property type="entry name" value="Probable polyketide synthase pks17"/>
    <property type="match status" value="1"/>
</dbReference>
<dbReference type="eggNOG" id="COG3321">
    <property type="taxonomic scope" value="Bacteria"/>
</dbReference>
<dbReference type="Pfam" id="PF22953">
    <property type="entry name" value="SpnB_Rossmann"/>
    <property type="match status" value="1"/>
</dbReference>
<dbReference type="EMBL" id="CP007155">
    <property type="protein sequence ID" value="AHH99924.1"/>
    <property type="molecule type" value="Genomic_DNA"/>
</dbReference>
<dbReference type="Pfam" id="PF08990">
    <property type="entry name" value="Docking"/>
    <property type="match status" value="1"/>
</dbReference>
<dbReference type="SMART" id="SM00825">
    <property type="entry name" value="PKS_KS"/>
    <property type="match status" value="1"/>
</dbReference>
<dbReference type="Pfam" id="PF00550">
    <property type="entry name" value="PP-binding"/>
    <property type="match status" value="1"/>
</dbReference>
<evidence type="ECO:0000259" key="13">
    <source>
        <dbReference type="PROSITE" id="PS52004"/>
    </source>
</evidence>
<organism evidence="15 16">
    <name type="scientific">Kutzneria albida DSM 43870</name>
    <dbReference type="NCBI Taxonomy" id="1449976"/>
    <lineage>
        <taxon>Bacteria</taxon>
        <taxon>Bacillati</taxon>
        <taxon>Actinomycetota</taxon>
        <taxon>Actinomycetes</taxon>
        <taxon>Pseudonocardiales</taxon>
        <taxon>Pseudonocardiaceae</taxon>
        <taxon>Kutzneria</taxon>
    </lineage>
</organism>
<dbReference type="InterPro" id="IPR049551">
    <property type="entry name" value="PKS_DH_C"/>
</dbReference>
<dbReference type="GO" id="GO:0033068">
    <property type="term" value="P:macrolide biosynthetic process"/>
    <property type="evidence" value="ECO:0007669"/>
    <property type="project" value="UniProtKB-ARBA"/>
</dbReference>
<dbReference type="SUPFAM" id="SSF52151">
    <property type="entry name" value="FabD/lysophospholipase-like"/>
    <property type="match status" value="1"/>
</dbReference>
<dbReference type="SUPFAM" id="SSF53901">
    <property type="entry name" value="Thiolase-like"/>
    <property type="match status" value="1"/>
</dbReference>
<dbReference type="Gene3D" id="3.40.47.10">
    <property type="match status" value="1"/>
</dbReference>
<keyword evidence="4" id="KW-0597">Phosphoprotein</keyword>
<keyword evidence="9" id="KW-0012">Acyltransferase</keyword>
<dbReference type="InterPro" id="IPR018201">
    <property type="entry name" value="Ketoacyl_synth_AS"/>
</dbReference>
<dbReference type="GO" id="GO:0004315">
    <property type="term" value="F:3-oxoacyl-[acyl-carrier-protein] synthase activity"/>
    <property type="evidence" value="ECO:0007669"/>
    <property type="project" value="InterPro"/>
</dbReference>
<evidence type="ECO:0000256" key="5">
    <source>
        <dbReference type="ARBA" id="ARBA00022679"/>
    </source>
</evidence>
<comment type="cofactor">
    <cofactor evidence="1">
        <name>pantetheine 4'-phosphate</name>
        <dbReference type="ChEBI" id="CHEBI:47942"/>
    </cofactor>
</comment>
<proteinExistence type="predicted"/>
<dbReference type="InterPro" id="IPR036291">
    <property type="entry name" value="NAD(P)-bd_dom_sf"/>
</dbReference>
<dbReference type="PANTHER" id="PTHR43775">
    <property type="entry name" value="FATTY ACID SYNTHASE"/>
    <property type="match status" value="1"/>
</dbReference>
<comment type="pathway">
    <text evidence="2">Antibiotic biosynthesis.</text>
</comment>
<dbReference type="InterPro" id="IPR042104">
    <property type="entry name" value="PKS_dehydratase_sf"/>
</dbReference>
<dbReference type="PROSITE" id="PS52004">
    <property type="entry name" value="KS3_2"/>
    <property type="match status" value="1"/>
</dbReference>
<dbReference type="SMART" id="SM00822">
    <property type="entry name" value="PKS_KR"/>
    <property type="match status" value="1"/>
</dbReference>
<dbReference type="SMART" id="SM00827">
    <property type="entry name" value="PKS_AT"/>
    <property type="match status" value="1"/>
</dbReference>
<dbReference type="FunFam" id="3.40.47.10:FF:000019">
    <property type="entry name" value="Polyketide synthase type I"/>
    <property type="match status" value="1"/>
</dbReference>
<dbReference type="HOGENOM" id="CLU_000022_35_5_11"/>
<dbReference type="GO" id="GO:0006633">
    <property type="term" value="P:fatty acid biosynthetic process"/>
    <property type="evidence" value="ECO:0007669"/>
    <property type="project" value="InterPro"/>
</dbReference>
<dbReference type="Gene3D" id="1.10.1200.10">
    <property type="entry name" value="ACP-like"/>
    <property type="match status" value="1"/>
</dbReference>
<dbReference type="Gene3D" id="3.10.129.110">
    <property type="entry name" value="Polyketide synthase dehydratase"/>
    <property type="match status" value="1"/>
</dbReference>
<dbReference type="SUPFAM" id="SSF51735">
    <property type="entry name" value="NAD(P)-binding Rossmann-fold domains"/>
    <property type="match status" value="2"/>
</dbReference>
<evidence type="ECO:0000256" key="2">
    <source>
        <dbReference type="ARBA" id="ARBA00004792"/>
    </source>
</evidence>
<dbReference type="InterPro" id="IPR049900">
    <property type="entry name" value="PKS_mFAS_DH"/>
</dbReference>
<evidence type="ECO:0000256" key="11">
    <source>
        <dbReference type="SAM" id="Coils"/>
    </source>
</evidence>
<sequence>MTGAANDQVVQALRSAVKQIESLRQQNRELHEAAKEPVAIVGMACRYPGGVHSPEQLWDLVAAGGDAITGLPVNRGWDMDGLYHPDPDHPGTTYSAKGGFLHDAGEFDAGFFGISPREALAMDAQQRLLLETSWEALERAGIDPVSLQGSKSGVFVGMSFHDYGADADHAADDTEGHLITSNAGSVASGRIAYTLGLEGPALTMDTACSSSLVALHLACQSLRQQECTLALAGGIAVMSTPGAIIGFSRQRGLAEDGHCKAFSDEADGIGLAEGVGMLVLARLSEAQRLGYPVLAVVRGSAVNQDGASNGLTAPNGPSQQRVIRQALSNASLSAAEIDVVEAHGTGTSLGDPIEAQALLTTYGKDRERPLWLGSVKSNIGHTQAASGVAGVIKIVEAMRHGVLPPTLYAETPSTHVDWTAGDVRLLNSAVPWTGPNRRAGVSSFGVSGTNAHAIIEEPPQVEAAEPAEHEGPTPWVLSARTASALREQAQRLQSAVGDLRPVDVAHSLATTRSTFEHRAVVLAPEALAALAAGESAQDLVSGVAVEGRTAFLFSGQGAQRAGMGRELYQAFPTFAGALDEVLAHFSKDLKDVMFGDSELLDQTEYTQCALFAFEVALYRLIESFGVTADYLVGHSIGELAAAHVAGVFSLADACQLVAARGRLMQALPTGGAMVAVQATEEEVLPLLSEGVSIAALNGPTSVVLSGDEQAVLAAVEQLDRKSRRLRVSHAFHSPRMDAMLAEFAEVAEGLEYAPPRLSVVSNLTGAPAPDLATPGYWVRHVREAVRFHQGTTWLAEHGVTRYLEIGPTSVLAAMAAAFLPEDSVVVPAQRKDRDESTALGLALAQLHVSGATVDYARYIGAGQRVGLPTYPFQRQWYWPTPGGAGDVSTAGLIAADHPLLGAAVPVADSDGYLLTGRLSLRTHPWLADHEVLGRVLLPGTAFLELAVRAADQVGCGLVEELTLAAPIVLPEQGALVLQVTVGAPDATGNRQLGIYSRAEGEDVPWTQHATGLLSPGQIDTEPLTTWPPTGAQPVDVSEFYDNYAARGYAYGPLFQGLRAAWRQGEDVYAEVSVPQSAAARFGLHPALLDAAVQSVALRAEDGSAPAKLPFSWSGVSLHASGASSLRVKVSLTGPETLSLTVHDESGQPVLTANSLVLREISTAELAPLYRVDWPVISASAADTGHWAVVGDDQLKLAVALSAESFAELSDVDSLPDVVLVGLTGDLRGNAYRALELAKGFLAEEKFAEAKLVFVTRGAAGPDLADLDAAPVWGLIRSAQSENPDRFVLIDVDEPGADALHAAIASGEPQVLVRDGVLHAARLVRTEVPGTRWEPRGTVLITGASGTIGSLVARHLVTERGARKLVLASRRGPAPELVAELTGLGAEVEPAACDVAVREQVADLLDRVTDLDAVVHLAGTLDDGVLTSLTPERVDTVLRPKADAALHLHELTRDRELSAFVLFSSLAGTTGSPGQGNYAAANAFLDALAVRRRAEGLPAVSLAWGMWAEDSSMTEQLSEADRSRMQRGGVLPLSTQDALALFDALSTSEHATLVPAKLDTTALSGSMFRGLVRTPARRTATVDGSGDRFRRELAAKSPAERDKALLAFVCAEAAAVLGYAESTAVEAGRGFMDLGFDSLTAVELRNRLTAATGLKLPATLLFDYPAPGPLARFLAEGLAEDTGDAVPSVAEELSRVELALPRIAEDEQARTGLARRLQELLARLGEHEGDAVTDKIDSATDDDLFDFIDNELGIS</sequence>
<dbReference type="PROSITE" id="PS52019">
    <property type="entry name" value="PKS_MFAS_DH"/>
    <property type="match status" value="1"/>
</dbReference>
<protein>
    <submittedName>
        <fullName evidence="15">PKS I</fullName>
    </submittedName>
</protein>
<dbReference type="InterPro" id="IPR001227">
    <property type="entry name" value="Ac_transferase_dom_sf"/>
</dbReference>
<dbReference type="InterPro" id="IPR050091">
    <property type="entry name" value="PKS_NRPS_Biosynth_Enz"/>
</dbReference>
<dbReference type="Gene3D" id="3.40.50.720">
    <property type="entry name" value="NAD(P)-binding Rossmann-like Domain"/>
    <property type="match status" value="1"/>
</dbReference>
<dbReference type="Pfam" id="PF21089">
    <property type="entry name" value="PKS_DH_N"/>
    <property type="match status" value="1"/>
</dbReference>
<evidence type="ECO:0000256" key="9">
    <source>
        <dbReference type="ARBA" id="ARBA00023315"/>
    </source>
</evidence>
<dbReference type="PROSITE" id="PS00012">
    <property type="entry name" value="PHOSPHOPANTETHEINE"/>
    <property type="match status" value="1"/>
</dbReference>
<dbReference type="InterPro" id="IPR016036">
    <property type="entry name" value="Malonyl_transacylase_ACP-bd"/>
</dbReference>
<dbReference type="Pfam" id="PF02801">
    <property type="entry name" value="Ketoacyl-synt_C"/>
    <property type="match status" value="1"/>
</dbReference>
<dbReference type="InterPro" id="IPR049552">
    <property type="entry name" value="PKS_DH_N"/>
</dbReference>
<dbReference type="PROSITE" id="PS00606">
    <property type="entry name" value="KS3_1"/>
    <property type="match status" value="1"/>
</dbReference>
<dbReference type="InterPro" id="IPR020806">
    <property type="entry name" value="PKS_PP-bd"/>
</dbReference>
<evidence type="ECO:0000256" key="7">
    <source>
        <dbReference type="ARBA" id="ARBA00023194"/>
    </source>
</evidence>
<dbReference type="STRING" id="1449976.KALB_6565"/>
<keyword evidence="11" id="KW-0175">Coiled coil</keyword>
<dbReference type="InterPro" id="IPR020807">
    <property type="entry name" value="PKS_DH"/>
</dbReference>
<dbReference type="GO" id="GO:0031177">
    <property type="term" value="F:phosphopantetheine binding"/>
    <property type="evidence" value="ECO:0007669"/>
    <property type="project" value="InterPro"/>
</dbReference>
<dbReference type="SUPFAM" id="SSF47336">
    <property type="entry name" value="ACP-like"/>
    <property type="match status" value="1"/>
</dbReference>
<keyword evidence="8" id="KW-0511">Multifunctional enzyme</keyword>
<dbReference type="KEGG" id="kal:KALB_6565"/>
<dbReference type="Proteomes" id="UP000019225">
    <property type="component" value="Chromosome"/>
</dbReference>
<dbReference type="PANTHER" id="PTHR43775:SF51">
    <property type="entry name" value="INACTIVE PHENOLPHTHIOCEROL SYNTHESIS POLYKETIDE SYNTHASE TYPE I PKS1-RELATED"/>
    <property type="match status" value="1"/>
</dbReference>
<dbReference type="CDD" id="cd00833">
    <property type="entry name" value="PKS"/>
    <property type="match status" value="1"/>
</dbReference>
<feature type="domain" description="Carrier" evidence="12">
    <location>
        <begin position="1599"/>
        <end position="1677"/>
    </location>
</feature>
<dbReference type="InterPro" id="IPR006162">
    <property type="entry name" value="Ppantetheine_attach_site"/>
</dbReference>
<feature type="domain" description="PKS/mFAS DH" evidence="14">
    <location>
        <begin position="897"/>
        <end position="1166"/>
    </location>
</feature>
<dbReference type="InterPro" id="IPR014030">
    <property type="entry name" value="Ketoacyl_synth_N"/>
</dbReference>
<evidence type="ECO:0000313" key="16">
    <source>
        <dbReference type="Proteomes" id="UP000019225"/>
    </source>
</evidence>
<gene>
    <name evidence="15" type="primary">acuAIII</name>
    <name evidence="15" type="ORF">KALB_6565</name>
</gene>
<dbReference type="Gene3D" id="3.30.70.3290">
    <property type="match status" value="1"/>
</dbReference>
<keyword evidence="16" id="KW-1185">Reference proteome</keyword>
<dbReference type="InterPro" id="IPR055123">
    <property type="entry name" value="SpnB-like_Rossmann"/>
</dbReference>
<dbReference type="OrthoDB" id="9778690at2"/>
<feature type="active site" description="Proton donor; for dehydratase activity" evidence="10">
    <location>
        <position position="1089"/>
    </location>
</feature>
<dbReference type="InterPro" id="IPR032821">
    <property type="entry name" value="PKS_assoc"/>
</dbReference>
<dbReference type="InterPro" id="IPR015083">
    <property type="entry name" value="NorB/c/GfsB-D-like_docking"/>
</dbReference>
<dbReference type="CDD" id="cd08956">
    <property type="entry name" value="KR_3_FAS_SDR_x"/>
    <property type="match status" value="1"/>
</dbReference>
<dbReference type="PROSITE" id="PS50075">
    <property type="entry name" value="CARRIER"/>
    <property type="match status" value="1"/>
</dbReference>
<feature type="domain" description="Ketosynthase family 3 (KS3)" evidence="13">
    <location>
        <begin position="35"/>
        <end position="457"/>
    </location>
</feature>
<keyword evidence="5" id="KW-0808">Transferase</keyword>
<dbReference type="InterPro" id="IPR014043">
    <property type="entry name" value="Acyl_transferase_dom"/>
</dbReference>
<dbReference type="InterPro" id="IPR013968">
    <property type="entry name" value="PKS_KR"/>
</dbReference>
<evidence type="ECO:0000313" key="15">
    <source>
        <dbReference type="EMBL" id="AHH99924.1"/>
    </source>
</evidence>
<keyword evidence="6" id="KW-0677">Repeat</keyword>
<dbReference type="SMART" id="SM01294">
    <property type="entry name" value="PKS_PP_betabranch"/>
    <property type="match status" value="1"/>
</dbReference>
<keyword evidence="3" id="KW-0596">Phosphopantetheine</keyword>
<dbReference type="InterPro" id="IPR016035">
    <property type="entry name" value="Acyl_Trfase/lysoPLipase"/>
</dbReference>
<dbReference type="InterPro" id="IPR016039">
    <property type="entry name" value="Thiolase-like"/>
</dbReference>
<name>W5WP22_9PSEU</name>
<dbReference type="SUPFAM" id="SSF55048">
    <property type="entry name" value="Probable ACP-binding domain of malonyl-CoA ACP transacylase"/>
    <property type="match status" value="1"/>
</dbReference>
<dbReference type="GO" id="GO:0004312">
    <property type="term" value="F:fatty acid synthase activity"/>
    <property type="evidence" value="ECO:0007669"/>
    <property type="project" value="TreeGrafter"/>
</dbReference>
<dbReference type="InterPro" id="IPR009081">
    <property type="entry name" value="PP-bd_ACP"/>
</dbReference>
<evidence type="ECO:0000256" key="4">
    <source>
        <dbReference type="ARBA" id="ARBA00022553"/>
    </source>
</evidence>
<dbReference type="Pfam" id="PF14765">
    <property type="entry name" value="PS-DH"/>
    <property type="match status" value="1"/>
</dbReference>